<evidence type="ECO:0000256" key="3">
    <source>
        <dbReference type="ARBA" id="ARBA00015281"/>
    </source>
</evidence>
<dbReference type="InterPro" id="IPR008816">
    <property type="entry name" value="Gly_zipper_2TM_dom"/>
</dbReference>
<comment type="similarity">
    <text evidence="2">Belongs to the rickettsiale 17 kDa surface antigen family.</text>
</comment>
<evidence type="ECO:0000313" key="8">
    <source>
        <dbReference type="Proteomes" id="UP000028135"/>
    </source>
</evidence>
<evidence type="ECO:0000259" key="6">
    <source>
        <dbReference type="Pfam" id="PF05433"/>
    </source>
</evidence>
<evidence type="ECO:0000256" key="4">
    <source>
        <dbReference type="ARBA" id="ARBA00023288"/>
    </source>
</evidence>
<protein>
    <recommendedName>
        <fullName evidence="3">17 kDa surface antigen</fullName>
    </recommendedName>
</protein>
<evidence type="ECO:0000256" key="2">
    <source>
        <dbReference type="ARBA" id="ARBA00008681"/>
    </source>
</evidence>
<gene>
    <name evidence="7" type="ORF">AL00_09965</name>
</gene>
<evidence type="ECO:0000313" key="7">
    <source>
        <dbReference type="EMBL" id="KER36597.1"/>
    </source>
</evidence>
<accession>A0A8E0WSJ7</accession>
<dbReference type="Pfam" id="PF05433">
    <property type="entry name" value="Rick_17kDa_Anti"/>
    <property type="match status" value="1"/>
</dbReference>
<feature type="signal peptide" evidence="5">
    <location>
        <begin position="1"/>
        <end position="26"/>
    </location>
</feature>
<dbReference type="EMBL" id="JANF02000050">
    <property type="protein sequence ID" value="KER36597.1"/>
    <property type="molecule type" value="Genomic_DNA"/>
</dbReference>
<reference evidence="7 8" key="1">
    <citation type="submission" date="2014-05" db="EMBL/GenBank/DDBJ databases">
        <title>Genome Announcement of Sphingobium lucknowense F2.</title>
        <authorList>
            <person name="Lal R."/>
            <person name="Negi V."/>
            <person name="Lata P."/>
            <person name="Sangwan N."/>
            <person name="Gupta S.K."/>
            <person name="Rao D.L.N."/>
            <person name="Das S."/>
        </authorList>
    </citation>
    <scope>NUCLEOTIDE SEQUENCE [LARGE SCALE GENOMIC DNA]</scope>
    <source>
        <strain evidence="7 8">F2</strain>
    </source>
</reference>
<dbReference type="GO" id="GO:0009279">
    <property type="term" value="C:cell outer membrane"/>
    <property type="evidence" value="ECO:0007669"/>
    <property type="project" value="UniProtKB-SubCell"/>
</dbReference>
<proteinExistence type="inferred from homology"/>
<feature type="chain" id="PRO_5034659191" description="17 kDa surface antigen" evidence="5">
    <location>
        <begin position="27"/>
        <end position="136"/>
    </location>
</feature>
<sequence length="136" mass="15272">MVMRKPLMALSLVASMLAGLPSLAHAHDGRGSWYKYEEYHDDGDDDDDDDRPRYRRSYYEERDYRRPRYVEPRRYHYRERRDRCGGSGTTGLLLGGAAGALLGRSVDRYGDRAPGTIIGAGAGALLGREVDRNSGC</sequence>
<evidence type="ECO:0000256" key="1">
    <source>
        <dbReference type="ARBA" id="ARBA00004459"/>
    </source>
</evidence>
<organism evidence="7 8">
    <name type="scientific">Sphingobium indicum F2</name>
    <dbReference type="NCBI Taxonomy" id="1450518"/>
    <lineage>
        <taxon>Bacteria</taxon>
        <taxon>Pseudomonadati</taxon>
        <taxon>Pseudomonadota</taxon>
        <taxon>Alphaproteobacteria</taxon>
        <taxon>Sphingomonadales</taxon>
        <taxon>Sphingomonadaceae</taxon>
        <taxon>Sphingobium</taxon>
    </lineage>
</organism>
<feature type="domain" description="Glycine zipper 2TM" evidence="6">
    <location>
        <begin position="91"/>
        <end position="130"/>
    </location>
</feature>
<evidence type="ECO:0000256" key="5">
    <source>
        <dbReference type="SAM" id="SignalP"/>
    </source>
</evidence>
<comment type="caution">
    <text evidence="7">The sequence shown here is derived from an EMBL/GenBank/DDBJ whole genome shotgun (WGS) entry which is preliminary data.</text>
</comment>
<name>A0A8E0WSJ7_9SPHN</name>
<dbReference type="Proteomes" id="UP000028135">
    <property type="component" value="Unassembled WGS sequence"/>
</dbReference>
<dbReference type="AlphaFoldDB" id="A0A8E0WSJ7"/>
<comment type="subcellular location">
    <subcellularLocation>
        <location evidence="1">Cell outer membrane</location>
        <topology evidence="1">Lipid-anchor</topology>
    </subcellularLocation>
</comment>
<keyword evidence="5" id="KW-0732">Signal</keyword>
<keyword evidence="4" id="KW-0449">Lipoprotein</keyword>